<dbReference type="Proteomes" id="UP000614811">
    <property type="component" value="Unassembled WGS sequence"/>
</dbReference>
<sequence>MKTPSYLKGRLRASECSEESPRPQFQPSHNIQTTVDDKMRYIINSVARH</sequence>
<dbReference type="AlphaFoldDB" id="A0A918VH63"/>
<reference evidence="2" key="2">
    <citation type="submission" date="2020-09" db="EMBL/GenBank/DDBJ databases">
        <authorList>
            <person name="Sun Q."/>
            <person name="Kim S."/>
        </authorList>
    </citation>
    <scope>NUCLEOTIDE SEQUENCE</scope>
    <source>
        <strain evidence="2">KCTC 12711</strain>
    </source>
</reference>
<organism evidence="2 3">
    <name type="scientific">Arenicella chitinivorans</name>
    <dbReference type="NCBI Taxonomy" id="1329800"/>
    <lineage>
        <taxon>Bacteria</taxon>
        <taxon>Pseudomonadati</taxon>
        <taxon>Pseudomonadota</taxon>
        <taxon>Gammaproteobacteria</taxon>
        <taxon>Arenicellales</taxon>
        <taxon>Arenicellaceae</taxon>
        <taxon>Arenicella</taxon>
    </lineage>
</organism>
<evidence type="ECO:0000256" key="1">
    <source>
        <dbReference type="SAM" id="MobiDB-lite"/>
    </source>
</evidence>
<name>A0A918VH63_9GAMM</name>
<evidence type="ECO:0000313" key="3">
    <source>
        <dbReference type="Proteomes" id="UP000614811"/>
    </source>
</evidence>
<accession>A0A918VH63</accession>
<gene>
    <name evidence="2" type="ORF">GCM10008090_00120</name>
</gene>
<proteinExistence type="predicted"/>
<dbReference type="EMBL" id="BMXA01000001">
    <property type="protein sequence ID" value="GGZ95930.1"/>
    <property type="molecule type" value="Genomic_DNA"/>
</dbReference>
<protein>
    <submittedName>
        <fullName evidence="2">Uncharacterized protein</fullName>
    </submittedName>
</protein>
<reference evidence="2" key="1">
    <citation type="journal article" date="2014" name="Int. J. Syst. Evol. Microbiol.">
        <title>Complete genome sequence of Corynebacterium casei LMG S-19264T (=DSM 44701T), isolated from a smear-ripened cheese.</title>
        <authorList>
            <consortium name="US DOE Joint Genome Institute (JGI-PGF)"/>
            <person name="Walter F."/>
            <person name="Albersmeier A."/>
            <person name="Kalinowski J."/>
            <person name="Ruckert C."/>
        </authorList>
    </citation>
    <scope>NUCLEOTIDE SEQUENCE</scope>
    <source>
        <strain evidence="2">KCTC 12711</strain>
    </source>
</reference>
<evidence type="ECO:0000313" key="2">
    <source>
        <dbReference type="EMBL" id="GGZ95930.1"/>
    </source>
</evidence>
<feature type="compositionally biased region" description="Basic and acidic residues" evidence="1">
    <location>
        <begin position="12"/>
        <end position="21"/>
    </location>
</feature>
<keyword evidence="3" id="KW-1185">Reference proteome</keyword>
<feature type="region of interest" description="Disordered" evidence="1">
    <location>
        <begin position="1"/>
        <end position="29"/>
    </location>
</feature>
<comment type="caution">
    <text evidence="2">The sequence shown here is derived from an EMBL/GenBank/DDBJ whole genome shotgun (WGS) entry which is preliminary data.</text>
</comment>